<name>A0A178MGJ7_9CHLR</name>
<dbReference type="OrthoDB" id="9808140at2"/>
<dbReference type="GO" id="GO:0032259">
    <property type="term" value="P:methylation"/>
    <property type="evidence" value="ECO:0007669"/>
    <property type="project" value="UniProtKB-KW"/>
</dbReference>
<dbReference type="Pfam" id="PF08241">
    <property type="entry name" value="Methyltransf_11"/>
    <property type="match status" value="1"/>
</dbReference>
<organism evidence="2 3">
    <name type="scientific">Chloroflexus islandicus</name>
    <dbReference type="NCBI Taxonomy" id="1707952"/>
    <lineage>
        <taxon>Bacteria</taxon>
        <taxon>Bacillati</taxon>
        <taxon>Chloroflexota</taxon>
        <taxon>Chloroflexia</taxon>
        <taxon>Chloroflexales</taxon>
        <taxon>Chloroflexineae</taxon>
        <taxon>Chloroflexaceae</taxon>
        <taxon>Chloroflexus</taxon>
    </lineage>
</organism>
<protein>
    <submittedName>
        <fullName evidence="2">Methyltransferase type 11</fullName>
    </submittedName>
</protein>
<dbReference type="PANTHER" id="PTHR43861">
    <property type="entry name" value="TRANS-ACONITATE 2-METHYLTRANSFERASE-RELATED"/>
    <property type="match status" value="1"/>
</dbReference>
<evidence type="ECO:0000259" key="1">
    <source>
        <dbReference type="Pfam" id="PF08241"/>
    </source>
</evidence>
<dbReference type="STRING" id="1707952.A6A03_09300"/>
<reference evidence="2 3" key="1">
    <citation type="submission" date="2016-04" db="EMBL/GenBank/DDBJ databases">
        <title>Chloroflexus islandicus sp. nov., a thermophilic filamentous anoxygenic phototrophic bacterium from geyser Strokkur (Iceland).</title>
        <authorList>
            <person name="Gaisin V.A."/>
            <person name="Kalashnikov A.M."/>
            <person name="Sukhacheva M.V."/>
            <person name="Grouzdev D.S."/>
            <person name="Ivanov T.M."/>
            <person name="Kuznetsov B."/>
            <person name="Gorlenko V.M."/>
        </authorList>
    </citation>
    <scope>NUCLEOTIDE SEQUENCE [LARGE SCALE GENOMIC DNA]</scope>
    <source>
        <strain evidence="3">isl-2</strain>
    </source>
</reference>
<dbReference type="PANTHER" id="PTHR43861:SF1">
    <property type="entry name" value="TRANS-ACONITATE 2-METHYLTRANSFERASE"/>
    <property type="match status" value="1"/>
</dbReference>
<dbReference type="InterPro" id="IPR029063">
    <property type="entry name" value="SAM-dependent_MTases_sf"/>
</dbReference>
<dbReference type="SUPFAM" id="SSF53335">
    <property type="entry name" value="S-adenosyl-L-methionine-dependent methyltransferases"/>
    <property type="match status" value="1"/>
</dbReference>
<feature type="domain" description="Methyltransferase type 11" evidence="1">
    <location>
        <begin position="61"/>
        <end position="157"/>
    </location>
</feature>
<dbReference type="RefSeq" id="WP_066783461.1">
    <property type="nucleotide sequence ID" value="NZ_LWQS01000034.1"/>
</dbReference>
<comment type="caution">
    <text evidence="2">The sequence shown here is derived from an EMBL/GenBank/DDBJ whole genome shotgun (WGS) entry which is preliminary data.</text>
</comment>
<dbReference type="Proteomes" id="UP000078287">
    <property type="component" value="Unassembled WGS sequence"/>
</dbReference>
<keyword evidence="2" id="KW-0489">Methyltransferase</keyword>
<accession>A0A178MGJ7</accession>
<proteinExistence type="predicted"/>
<dbReference type="InterPro" id="IPR013216">
    <property type="entry name" value="Methyltransf_11"/>
</dbReference>
<dbReference type="GO" id="GO:0008757">
    <property type="term" value="F:S-adenosylmethionine-dependent methyltransferase activity"/>
    <property type="evidence" value="ECO:0007669"/>
    <property type="project" value="InterPro"/>
</dbReference>
<evidence type="ECO:0000313" key="3">
    <source>
        <dbReference type="Proteomes" id="UP000078287"/>
    </source>
</evidence>
<keyword evidence="2" id="KW-0808">Transferase</keyword>
<dbReference type="Gene3D" id="3.40.50.150">
    <property type="entry name" value="Vaccinia Virus protein VP39"/>
    <property type="match status" value="1"/>
</dbReference>
<dbReference type="AlphaFoldDB" id="A0A178MGJ7"/>
<gene>
    <name evidence="2" type="ORF">A6A03_09300</name>
</gene>
<keyword evidence="3" id="KW-1185">Reference proteome</keyword>
<sequence>MTFAYNQQQWNALGQLDPFWAMTGMSGWELDEFFQTGRHQVAQLHQEMQRLGYPRRFQRVLDFGCGIGRVAPALREHFAEYIGLDVAESLILKARELHRDLPHAQFLVNTASRLDLPDNSIDLIFSFGVFQHIPDQQAILHLFSEFARVLAPGGLIFTNVCHHIHWPYRLQLRRRAYTALKRLGFPDHALYYRFKLYPQSVHSIPLRLLYAHLQTLPLHVRVMRPQSSLDAPHQLWEYALTKEEIS</sequence>
<dbReference type="EMBL" id="LWQS01000034">
    <property type="protein sequence ID" value="OAN47820.1"/>
    <property type="molecule type" value="Genomic_DNA"/>
</dbReference>
<evidence type="ECO:0000313" key="2">
    <source>
        <dbReference type="EMBL" id="OAN47820.1"/>
    </source>
</evidence>
<dbReference type="CDD" id="cd02440">
    <property type="entry name" value="AdoMet_MTases"/>
    <property type="match status" value="1"/>
</dbReference>